<dbReference type="Proteomes" id="UP001180489">
    <property type="component" value="Unassembled WGS sequence"/>
</dbReference>
<evidence type="ECO:0000313" key="2">
    <source>
        <dbReference type="Proteomes" id="UP001180489"/>
    </source>
</evidence>
<evidence type="ECO:0000313" key="1">
    <source>
        <dbReference type="EMBL" id="MDT0476069.1"/>
    </source>
</evidence>
<keyword evidence="2" id="KW-1185">Reference proteome</keyword>
<dbReference type="RefSeq" id="WP_311636836.1">
    <property type="nucleotide sequence ID" value="NZ_JAVRFF010000038.1"/>
</dbReference>
<dbReference type="EMBL" id="JAVRFF010000038">
    <property type="protein sequence ID" value="MDT0476069.1"/>
    <property type="molecule type" value="Genomic_DNA"/>
</dbReference>
<protein>
    <submittedName>
        <fullName evidence="1">Uncharacterized protein</fullName>
    </submittedName>
</protein>
<sequence>MDRVELAGMLGAQTTACEPARAALLDGGDFVVWDGIVPSQELAGIYAARLRRARKRGTETLALPSTVDILTRLEAAQVRIGCIFSPDRTWAFMLFLADDASAVVACTGVRQVDGDS</sequence>
<name>A0ABU2USB6_9ACTN</name>
<comment type="caution">
    <text evidence="1">The sequence shown here is derived from an EMBL/GenBank/DDBJ whole genome shotgun (WGS) entry which is preliminary data.</text>
</comment>
<accession>A0ABU2USB6</accession>
<proteinExistence type="predicted"/>
<reference evidence="1" key="1">
    <citation type="submission" date="2024-05" db="EMBL/GenBank/DDBJ databases">
        <title>30 novel species of actinomycetes from the DSMZ collection.</title>
        <authorList>
            <person name="Nouioui I."/>
        </authorList>
    </citation>
    <scope>NUCLEOTIDE SEQUENCE</scope>
    <source>
        <strain evidence="1">DSM 41014</strain>
    </source>
</reference>
<gene>
    <name evidence="1" type="ORF">RM863_28490</name>
</gene>
<organism evidence="1 2">
    <name type="scientific">Streptomyces hintoniae</name>
    <dbReference type="NCBI Taxonomy" id="3075521"/>
    <lineage>
        <taxon>Bacteria</taxon>
        <taxon>Bacillati</taxon>
        <taxon>Actinomycetota</taxon>
        <taxon>Actinomycetes</taxon>
        <taxon>Kitasatosporales</taxon>
        <taxon>Streptomycetaceae</taxon>
        <taxon>Streptomyces</taxon>
    </lineage>
</organism>